<dbReference type="EMBL" id="BNJF01000008">
    <property type="protein sequence ID" value="GHO50597.1"/>
    <property type="molecule type" value="Genomic_DNA"/>
</dbReference>
<feature type="DNA-binding region" description="H-T-H motif" evidence="2">
    <location>
        <begin position="38"/>
        <end position="57"/>
    </location>
</feature>
<dbReference type="PANTHER" id="PTHR30055">
    <property type="entry name" value="HTH-TYPE TRANSCRIPTIONAL REGULATOR RUTR"/>
    <property type="match status" value="1"/>
</dbReference>
<dbReference type="InterPro" id="IPR036271">
    <property type="entry name" value="Tet_transcr_reg_TetR-rel_C_sf"/>
</dbReference>
<evidence type="ECO:0000313" key="5">
    <source>
        <dbReference type="Proteomes" id="UP000612362"/>
    </source>
</evidence>
<keyword evidence="5" id="KW-1185">Reference proteome</keyword>
<sequence length="212" mass="24261">MRTWSEDHPKARLLERKQEAIKVAAKELFLRHGYANTTMEMVAAHAGVSIMTLYRHFRGKDVLFQAVIQHLCNQKAKEGREMFWQGNPAEVLRRLGQLRLAYALNPEEIALYQVILGAMEHFPEVGRMYYHLSVEKALERLSAYFQELDRQGSLHIPDPRLSAQTFLTLLQGQIIERARLGAGPAPTNEEIEQHIDACVTFFLAAHHTNCPD</sequence>
<evidence type="ECO:0000256" key="2">
    <source>
        <dbReference type="PROSITE-ProRule" id="PRU00335"/>
    </source>
</evidence>
<organism evidence="4 5">
    <name type="scientific">Ktedonospora formicarum</name>
    <dbReference type="NCBI Taxonomy" id="2778364"/>
    <lineage>
        <taxon>Bacteria</taxon>
        <taxon>Bacillati</taxon>
        <taxon>Chloroflexota</taxon>
        <taxon>Ktedonobacteria</taxon>
        <taxon>Ktedonobacterales</taxon>
        <taxon>Ktedonobacteraceae</taxon>
        <taxon>Ktedonospora</taxon>
    </lineage>
</organism>
<dbReference type="Proteomes" id="UP000612362">
    <property type="component" value="Unassembled WGS sequence"/>
</dbReference>
<dbReference type="Pfam" id="PF00440">
    <property type="entry name" value="TetR_N"/>
    <property type="match status" value="1"/>
</dbReference>
<protein>
    <submittedName>
        <fullName evidence="4">TetR family transcriptional regulator</fullName>
    </submittedName>
</protein>
<dbReference type="GO" id="GO:0003700">
    <property type="term" value="F:DNA-binding transcription factor activity"/>
    <property type="evidence" value="ECO:0007669"/>
    <property type="project" value="TreeGrafter"/>
</dbReference>
<keyword evidence="1 2" id="KW-0238">DNA-binding</keyword>
<dbReference type="SUPFAM" id="SSF46689">
    <property type="entry name" value="Homeodomain-like"/>
    <property type="match status" value="1"/>
</dbReference>
<dbReference type="InterPro" id="IPR039536">
    <property type="entry name" value="TetR_C_Proteobacteria"/>
</dbReference>
<dbReference type="PROSITE" id="PS50977">
    <property type="entry name" value="HTH_TETR_2"/>
    <property type="match status" value="1"/>
</dbReference>
<dbReference type="AlphaFoldDB" id="A0A8J3I5B2"/>
<dbReference type="InterPro" id="IPR009057">
    <property type="entry name" value="Homeodomain-like_sf"/>
</dbReference>
<proteinExistence type="predicted"/>
<dbReference type="InterPro" id="IPR050109">
    <property type="entry name" value="HTH-type_TetR-like_transc_reg"/>
</dbReference>
<dbReference type="PRINTS" id="PR00455">
    <property type="entry name" value="HTHTETR"/>
</dbReference>
<dbReference type="RefSeq" id="WP_220199575.1">
    <property type="nucleotide sequence ID" value="NZ_BNJF01000008.1"/>
</dbReference>
<reference evidence="4" key="1">
    <citation type="submission" date="2020-10" db="EMBL/GenBank/DDBJ databases">
        <title>Taxonomic study of unclassified bacteria belonging to the class Ktedonobacteria.</title>
        <authorList>
            <person name="Yabe S."/>
            <person name="Wang C.M."/>
            <person name="Zheng Y."/>
            <person name="Sakai Y."/>
            <person name="Cavaletti L."/>
            <person name="Monciardini P."/>
            <person name="Donadio S."/>
        </authorList>
    </citation>
    <scope>NUCLEOTIDE SEQUENCE</scope>
    <source>
        <strain evidence="4">SOSP1-1</strain>
    </source>
</reference>
<dbReference type="InterPro" id="IPR001647">
    <property type="entry name" value="HTH_TetR"/>
</dbReference>
<dbReference type="PANTHER" id="PTHR30055:SF146">
    <property type="entry name" value="HTH-TYPE TRANSCRIPTIONAL DUAL REGULATOR CECR"/>
    <property type="match status" value="1"/>
</dbReference>
<feature type="domain" description="HTH tetR-type" evidence="3">
    <location>
        <begin position="15"/>
        <end position="75"/>
    </location>
</feature>
<dbReference type="GO" id="GO:0000976">
    <property type="term" value="F:transcription cis-regulatory region binding"/>
    <property type="evidence" value="ECO:0007669"/>
    <property type="project" value="TreeGrafter"/>
</dbReference>
<evidence type="ECO:0000259" key="3">
    <source>
        <dbReference type="PROSITE" id="PS50977"/>
    </source>
</evidence>
<comment type="caution">
    <text evidence="4">The sequence shown here is derived from an EMBL/GenBank/DDBJ whole genome shotgun (WGS) entry which is preliminary data.</text>
</comment>
<accession>A0A8J3I5B2</accession>
<gene>
    <name evidence="4" type="ORF">KSX_87600</name>
</gene>
<dbReference type="Gene3D" id="1.10.357.10">
    <property type="entry name" value="Tetracycline Repressor, domain 2"/>
    <property type="match status" value="1"/>
</dbReference>
<dbReference type="SUPFAM" id="SSF48498">
    <property type="entry name" value="Tetracyclin repressor-like, C-terminal domain"/>
    <property type="match status" value="1"/>
</dbReference>
<name>A0A8J3I5B2_9CHLR</name>
<evidence type="ECO:0000256" key="1">
    <source>
        <dbReference type="ARBA" id="ARBA00023125"/>
    </source>
</evidence>
<dbReference type="Pfam" id="PF14246">
    <property type="entry name" value="TetR_C_7"/>
    <property type="match status" value="1"/>
</dbReference>
<evidence type="ECO:0000313" key="4">
    <source>
        <dbReference type="EMBL" id="GHO50597.1"/>
    </source>
</evidence>